<gene>
    <name evidence="1" type="ORF">PSON_ATCC_30995.1.T0210236</name>
</gene>
<accession>A0A8S1LLM1</accession>
<protein>
    <submittedName>
        <fullName evidence="1">Uncharacterized protein</fullName>
    </submittedName>
</protein>
<evidence type="ECO:0000313" key="1">
    <source>
        <dbReference type="EMBL" id="CAD8066253.1"/>
    </source>
</evidence>
<evidence type="ECO:0000313" key="2">
    <source>
        <dbReference type="Proteomes" id="UP000692954"/>
    </source>
</evidence>
<dbReference type="Proteomes" id="UP000692954">
    <property type="component" value="Unassembled WGS sequence"/>
</dbReference>
<dbReference type="OrthoDB" id="284103at2759"/>
<dbReference type="AlphaFoldDB" id="A0A8S1LLM1"/>
<organism evidence="1 2">
    <name type="scientific">Paramecium sonneborni</name>
    <dbReference type="NCBI Taxonomy" id="65129"/>
    <lineage>
        <taxon>Eukaryota</taxon>
        <taxon>Sar</taxon>
        <taxon>Alveolata</taxon>
        <taxon>Ciliophora</taxon>
        <taxon>Intramacronucleata</taxon>
        <taxon>Oligohymenophorea</taxon>
        <taxon>Peniculida</taxon>
        <taxon>Parameciidae</taxon>
        <taxon>Paramecium</taxon>
    </lineage>
</organism>
<comment type="caution">
    <text evidence="1">The sequence shown here is derived from an EMBL/GenBank/DDBJ whole genome shotgun (WGS) entry which is preliminary data.</text>
</comment>
<sequence>MEEQRKRLNSSMTYEEYVNTFEKAPKKPCLKPKQEPDVGMDDLDLLSDAQTDIPQIKTKIYCDPNTVIQEVEEDGKTPVVWLDQQLTPSPMKMARQRTQSENIQFTFISFVEREIERKGSRKFE</sequence>
<dbReference type="EMBL" id="CAJJDN010000021">
    <property type="protein sequence ID" value="CAD8066253.1"/>
    <property type="molecule type" value="Genomic_DNA"/>
</dbReference>
<proteinExistence type="predicted"/>
<name>A0A8S1LLM1_9CILI</name>
<keyword evidence="2" id="KW-1185">Reference proteome</keyword>
<reference evidence="1" key="1">
    <citation type="submission" date="2021-01" db="EMBL/GenBank/DDBJ databases">
        <authorList>
            <consortium name="Genoscope - CEA"/>
            <person name="William W."/>
        </authorList>
    </citation>
    <scope>NUCLEOTIDE SEQUENCE</scope>
</reference>